<name>A0A2K8KHD9_9MOLU</name>
<evidence type="ECO:0008006" key="3">
    <source>
        <dbReference type="Google" id="ProtNLM"/>
    </source>
</evidence>
<organism evidence="1 2">
    <name type="scientific">Spiroplasma clarkii</name>
    <dbReference type="NCBI Taxonomy" id="2139"/>
    <lineage>
        <taxon>Bacteria</taxon>
        <taxon>Bacillati</taxon>
        <taxon>Mycoplasmatota</taxon>
        <taxon>Mollicutes</taxon>
        <taxon>Entomoplasmatales</taxon>
        <taxon>Spiroplasmataceae</taxon>
        <taxon>Spiroplasma</taxon>
    </lineage>
</organism>
<evidence type="ECO:0000313" key="2">
    <source>
        <dbReference type="Proteomes" id="UP000231179"/>
    </source>
</evidence>
<evidence type="ECO:0000313" key="1">
    <source>
        <dbReference type="EMBL" id="ATX71103.1"/>
    </source>
</evidence>
<gene>
    <name evidence="1" type="ORF">SCLAR_v1c07900</name>
</gene>
<dbReference type="Gene3D" id="1.10.390.30">
    <property type="entry name" value="Peptidase M60, enhancin-like domain 3"/>
    <property type="match status" value="1"/>
</dbReference>
<reference evidence="1 2" key="1">
    <citation type="submission" date="2017-11" db="EMBL/GenBank/DDBJ databases">
        <title>Complete genome sequence of Spiroplasma clarkii CN-5 (DSM 19994).</title>
        <authorList>
            <person name="Tsai Y.-M."/>
            <person name="Chang A."/>
            <person name="Lo W.-S."/>
            <person name="Kuo C.-H."/>
        </authorList>
    </citation>
    <scope>NUCLEOTIDE SEQUENCE [LARGE SCALE GENOMIC DNA]</scope>
    <source>
        <strain evidence="1 2">CN-5</strain>
    </source>
</reference>
<sequence>MYKTDFSNGAQFYDAVFNSDLFKADPSFLEGIKQNALYQKPNEDGEIVYGITNNHKADVIITETIFWDQLILGLGSDFLANFNNYARYYRKNILDKIAAKEIEYKDDATAEGYEPKYRAILDVIMELVTKVSQTNLSSFFEKWGLQIPTEVQEIASAYGTDYGNDMFKILLDHDYSGLDNISTWKNNVLQGFLVPGISEKLKPFKSWGEIGGELTAVEVTEDKRLFPRAEGRQIAVLKTFKNSTLPNINYLSSVPFEEDPESSELFPTYIKIRGNVEQNDGANKHSMHIWDDREAQKIRIRTYNPPINNIDGVFVEVKLLDENNEIIQSREIEGKNMTLDSMDWDYQEGYTLQINFLQDGFELEGNRGSKIFDHNSKTFIPIKDFTNWNGDSHEWKMTL</sequence>
<keyword evidence="2" id="KW-1185">Reference proteome</keyword>
<protein>
    <recommendedName>
        <fullName evidence="3">Peptidase M60 domain-containing protein</fullName>
    </recommendedName>
</protein>
<dbReference type="AlphaFoldDB" id="A0A2K8KHD9"/>
<accession>A0A2K8KHD9</accession>
<dbReference type="RefSeq" id="WP_100254644.1">
    <property type="nucleotide sequence ID" value="NZ_CP015819.1"/>
</dbReference>
<dbReference type="InterPro" id="IPR042279">
    <property type="entry name" value="Pep_M60_3"/>
</dbReference>
<dbReference type="EMBL" id="CP024870">
    <property type="protein sequence ID" value="ATX71103.1"/>
    <property type="molecule type" value="Genomic_DNA"/>
</dbReference>
<dbReference type="Proteomes" id="UP000231179">
    <property type="component" value="Chromosome"/>
</dbReference>
<proteinExistence type="predicted"/>